<dbReference type="EMBL" id="CM042019">
    <property type="protein sequence ID" value="KAI3825531.1"/>
    <property type="molecule type" value="Genomic_DNA"/>
</dbReference>
<accession>A0ACB9JZR2</accession>
<organism evidence="1 2">
    <name type="scientific">Smallanthus sonchifolius</name>
    <dbReference type="NCBI Taxonomy" id="185202"/>
    <lineage>
        <taxon>Eukaryota</taxon>
        <taxon>Viridiplantae</taxon>
        <taxon>Streptophyta</taxon>
        <taxon>Embryophyta</taxon>
        <taxon>Tracheophyta</taxon>
        <taxon>Spermatophyta</taxon>
        <taxon>Magnoliopsida</taxon>
        <taxon>eudicotyledons</taxon>
        <taxon>Gunneridae</taxon>
        <taxon>Pentapetalae</taxon>
        <taxon>asterids</taxon>
        <taxon>campanulids</taxon>
        <taxon>Asterales</taxon>
        <taxon>Asteraceae</taxon>
        <taxon>Asteroideae</taxon>
        <taxon>Heliantheae alliance</taxon>
        <taxon>Millerieae</taxon>
        <taxon>Smallanthus</taxon>
    </lineage>
</organism>
<comment type="caution">
    <text evidence="1">The sequence shown here is derived from an EMBL/GenBank/DDBJ whole genome shotgun (WGS) entry which is preliminary data.</text>
</comment>
<reference evidence="2" key="1">
    <citation type="journal article" date="2022" name="Mol. Ecol. Resour.">
        <title>The genomes of chicory, endive, great burdock and yacon provide insights into Asteraceae palaeo-polyploidization history and plant inulin production.</title>
        <authorList>
            <person name="Fan W."/>
            <person name="Wang S."/>
            <person name="Wang H."/>
            <person name="Wang A."/>
            <person name="Jiang F."/>
            <person name="Liu H."/>
            <person name="Zhao H."/>
            <person name="Xu D."/>
            <person name="Zhang Y."/>
        </authorList>
    </citation>
    <scope>NUCLEOTIDE SEQUENCE [LARGE SCALE GENOMIC DNA]</scope>
    <source>
        <strain evidence="2">cv. Yunnan</strain>
    </source>
</reference>
<proteinExistence type="predicted"/>
<evidence type="ECO:0000313" key="2">
    <source>
        <dbReference type="Proteomes" id="UP001056120"/>
    </source>
</evidence>
<reference evidence="1 2" key="2">
    <citation type="journal article" date="2022" name="Mol. Ecol. Resour.">
        <title>The genomes of chicory, endive, great burdock and yacon provide insights into Asteraceae paleo-polyploidization history and plant inulin production.</title>
        <authorList>
            <person name="Fan W."/>
            <person name="Wang S."/>
            <person name="Wang H."/>
            <person name="Wang A."/>
            <person name="Jiang F."/>
            <person name="Liu H."/>
            <person name="Zhao H."/>
            <person name="Xu D."/>
            <person name="Zhang Y."/>
        </authorList>
    </citation>
    <scope>NUCLEOTIDE SEQUENCE [LARGE SCALE GENOMIC DNA]</scope>
    <source>
        <strain evidence="2">cv. Yunnan</strain>
        <tissue evidence="1">Leaves</tissue>
    </source>
</reference>
<dbReference type="Proteomes" id="UP001056120">
    <property type="component" value="Linkage Group LG02"/>
</dbReference>
<sequence length="70" mass="7922">MPEKQCSSSLSNASCPTSTKRRTVDTSISSSTQRREEEEIQKGIHRISIICRWIISFIIPPFAINQSINL</sequence>
<name>A0ACB9JZR2_9ASTR</name>
<gene>
    <name evidence="1" type="ORF">L1987_07021</name>
</gene>
<evidence type="ECO:0000313" key="1">
    <source>
        <dbReference type="EMBL" id="KAI3825531.1"/>
    </source>
</evidence>
<keyword evidence="2" id="KW-1185">Reference proteome</keyword>
<protein>
    <submittedName>
        <fullName evidence="1">Uncharacterized protein</fullName>
    </submittedName>
</protein>